<keyword evidence="2" id="KW-1185">Reference proteome</keyword>
<name>A0A0C5ADW2_9CAUD</name>
<gene>
    <name evidence="1" type="ORF">PTIM40_70</name>
</gene>
<evidence type="ECO:0000313" key="1">
    <source>
        <dbReference type="EMBL" id="AJK27497.1"/>
    </source>
</evidence>
<dbReference type="KEGG" id="vg:26516615"/>
<organism evidence="1 2">
    <name type="scientific">Cyanophage P-TIM40</name>
    <dbReference type="NCBI Taxonomy" id="1589733"/>
    <lineage>
        <taxon>Viruses</taxon>
        <taxon>Duplodnaviria</taxon>
        <taxon>Heunggongvirae</taxon>
        <taxon>Uroviricota</taxon>
        <taxon>Caudoviricetes</taxon>
        <taxon>Pantevenvirales</taxon>
        <taxon>Kyanoviridae</taxon>
        <taxon>Libanvirus</taxon>
        <taxon>Libanvirus ptim40</taxon>
    </lineage>
</organism>
<dbReference type="EMBL" id="KP211958">
    <property type="protein sequence ID" value="AJK27497.1"/>
    <property type="molecule type" value="Genomic_DNA"/>
</dbReference>
<dbReference type="OrthoDB" id="25551at10239"/>
<evidence type="ECO:0000313" key="2">
    <source>
        <dbReference type="Proteomes" id="UP000032135"/>
    </source>
</evidence>
<dbReference type="GeneID" id="26516615"/>
<reference evidence="1 2" key="1">
    <citation type="submission" date="2014-11" db="EMBL/GenBank/DDBJ databases">
        <authorList>
            <person name="Fedida A."/>
            <person name="Lindell D."/>
        </authorList>
    </citation>
    <scope>NUCLEOTIDE SEQUENCE [LARGE SCALE GENOMIC DNA]</scope>
</reference>
<dbReference type="RefSeq" id="YP_009188145.1">
    <property type="nucleotide sequence ID" value="NC_028663.1"/>
</dbReference>
<accession>A0A0C5ADW2</accession>
<proteinExistence type="predicted"/>
<protein>
    <submittedName>
        <fullName evidence="1">Uncharacterized protein</fullName>
    </submittedName>
</protein>
<dbReference type="Proteomes" id="UP000032135">
    <property type="component" value="Segment"/>
</dbReference>
<sequence>MNDNQINWLSDIYVQYCTDHNLPMLSADEQDLESMSVANRDWITTFISIWEGLS</sequence>